<protein>
    <submittedName>
        <fullName evidence="3">ANTAR domain-containing protein</fullName>
    </submittedName>
</protein>
<dbReference type="Pfam" id="PF03861">
    <property type="entry name" value="ANTAR"/>
    <property type="match status" value="1"/>
</dbReference>
<evidence type="ECO:0000313" key="4">
    <source>
        <dbReference type="Proteomes" id="UP001183535"/>
    </source>
</evidence>
<keyword evidence="4" id="KW-1185">Reference proteome</keyword>
<evidence type="ECO:0000259" key="2">
    <source>
        <dbReference type="PROSITE" id="PS50921"/>
    </source>
</evidence>
<evidence type="ECO:0000256" key="1">
    <source>
        <dbReference type="SAM" id="MobiDB-lite"/>
    </source>
</evidence>
<accession>A0ABD5EWR3</accession>
<dbReference type="AlphaFoldDB" id="A0ABD5EWR3"/>
<dbReference type="InterPro" id="IPR011006">
    <property type="entry name" value="CheY-like_superfamily"/>
</dbReference>
<feature type="region of interest" description="Disordered" evidence="1">
    <location>
        <begin position="1"/>
        <end position="20"/>
    </location>
</feature>
<dbReference type="Proteomes" id="UP001183535">
    <property type="component" value="Unassembled WGS sequence"/>
</dbReference>
<name>A0ABD5EWR3_9ACTN</name>
<proteinExistence type="predicted"/>
<dbReference type="SMART" id="SM01012">
    <property type="entry name" value="ANTAR"/>
    <property type="match status" value="1"/>
</dbReference>
<gene>
    <name evidence="3" type="ORF">RM877_29265</name>
</gene>
<reference evidence="4" key="1">
    <citation type="submission" date="2023-07" db="EMBL/GenBank/DDBJ databases">
        <title>30 novel species of actinomycetes from the DSMZ collection.</title>
        <authorList>
            <person name="Nouioui I."/>
        </authorList>
    </citation>
    <scope>NUCLEOTIDE SEQUENCE [LARGE SCALE GENOMIC DNA]</scope>
    <source>
        <strain evidence="4">DSM 41981</strain>
    </source>
</reference>
<sequence>MDFAATPDTPPPDPAPAADREVRRLETEVAQLHEAVASHAVVDQAIGVVVALAKTTPADGFQVLREISQHTNVKLRAVAGHLIAWTQGRPLPPDVAQALDAVLRRVTPHPPEADPPGDTE</sequence>
<evidence type="ECO:0000313" key="3">
    <source>
        <dbReference type="EMBL" id="MDT0438765.1"/>
    </source>
</evidence>
<dbReference type="InterPro" id="IPR036388">
    <property type="entry name" value="WH-like_DNA-bd_sf"/>
</dbReference>
<organism evidence="3 4">
    <name type="scientific">Streptomyces doudnae</name>
    <dbReference type="NCBI Taxonomy" id="3075536"/>
    <lineage>
        <taxon>Bacteria</taxon>
        <taxon>Bacillati</taxon>
        <taxon>Actinomycetota</taxon>
        <taxon>Actinomycetes</taxon>
        <taxon>Kitasatosporales</taxon>
        <taxon>Streptomycetaceae</taxon>
        <taxon>Streptomyces</taxon>
    </lineage>
</organism>
<dbReference type="Gene3D" id="1.10.10.10">
    <property type="entry name" value="Winged helix-like DNA-binding domain superfamily/Winged helix DNA-binding domain"/>
    <property type="match status" value="1"/>
</dbReference>
<dbReference type="PROSITE" id="PS50921">
    <property type="entry name" value="ANTAR"/>
    <property type="match status" value="1"/>
</dbReference>
<dbReference type="RefSeq" id="WP_093835906.1">
    <property type="nucleotide sequence ID" value="NZ_JAVRES010000020.1"/>
</dbReference>
<comment type="caution">
    <text evidence="3">The sequence shown here is derived from an EMBL/GenBank/DDBJ whole genome shotgun (WGS) entry which is preliminary data.</text>
</comment>
<dbReference type="InterPro" id="IPR005561">
    <property type="entry name" value="ANTAR"/>
</dbReference>
<dbReference type="EMBL" id="JAVRES010000020">
    <property type="protein sequence ID" value="MDT0438765.1"/>
    <property type="molecule type" value="Genomic_DNA"/>
</dbReference>
<feature type="domain" description="ANTAR" evidence="2">
    <location>
        <begin position="22"/>
        <end position="83"/>
    </location>
</feature>
<dbReference type="SUPFAM" id="SSF52172">
    <property type="entry name" value="CheY-like"/>
    <property type="match status" value="1"/>
</dbReference>